<accession>A0A0G4IIT3</accession>
<keyword evidence="4" id="KW-1185">Reference proteome</keyword>
<proteinExistence type="predicted"/>
<dbReference type="Proteomes" id="UP000039324">
    <property type="component" value="Unassembled WGS sequence"/>
</dbReference>
<dbReference type="EMBL" id="CDSF01000010">
    <property type="protein sequence ID" value="CEO95083.1"/>
    <property type="molecule type" value="Genomic_DNA"/>
</dbReference>
<gene>
    <name evidence="3" type="ORF">PBRA_009616</name>
</gene>
<feature type="domain" description="Reverse transcriptase" evidence="2">
    <location>
        <begin position="1"/>
        <end position="223"/>
    </location>
</feature>
<dbReference type="PANTHER" id="PTHR21301">
    <property type="entry name" value="REVERSE TRANSCRIPTASE"/>
    <property type="match status" value="1"/>
</dbReference>
<name>A0A0G4IIT3_PLABS</name>
<feature type="compositionally biased region" description="Basic and acidic residues" evidence="1">
    <location>
        <begin position="405"/>
        <end position="429"/>
    </location>
</feature>
<dbReference type="PROSITE" id="PS50878">
    <property type="entry name" value="RT_POL"/>
    <property type="match status" value="1"/>
</dbReference>
<evidence type="ECO:0000259" key="2">
    <source>
        <dbReference type="PROSITE" id="PS50878"/>
    </source>
</evidence>
<reference evidence="3 4" key="1">
    <citation type="submission" date="2015-02" db="EMBL/GenBank/DDBJ databases">
        <authorList>
            <person name="Chooi Y.-H."/>
        </authorList>
    </citation>
    <scope>NUCLEOTIDE SEQUENCE [LARGE SCALE GENOMIC DNA]</scope>
    <source>
        <strain evidence="3">E3</strain>
    </source>
</reference>
<feature type="compositionally biased region" description="Basic and acidic residues" evidence="1">
    <location>
        <begin position="387"/>
        <end position="398"/>
    </location>
</feature>
<feature type="region of interest" description="Disordered" evidence="1">
    <location>
        <begin position="371"/>
        <end position="429"/>
    </location>
</feature>
<organism evidence="3 4">
    <name type="scientific">Plasmodiophora brassicae</name>
    <name type="common">Clubroot disease agent</name>
    <dbReference type="NCBI Taxonomy" id="37360"/>
    <lineage>
        <taxon>Eukaryota</taxon>
        <taxon>Sar</taxon>
        <taxon>Rhizaria</taxon>
        <taxon>Endomyxa</taxon>
        <taxon>Phytomyxea</taxon>
        <taxon>Plasmodiophorida</taxon>
        <taxon>Plasmodiophoridae</taxon>
        <taxon>Plasmodiophora</taxon>
    </lineage>
</organism>
<evidence type="ECO:0000313" key="3">
    <source>
        <dbReference type="EMBL" id="CEO95083.1"/>
    </source>
</evidence>
<evidence type="ECO:0000256" key="1">
    <source>
        <dbReference type="SAM" id="MobiDB-lite"/>
    </source>
</evidence>
<dbReference type="PANTHER" id="PTHR21301:SF10">
    <property type="entry name" value="REVERSE TRANSCRIPTASE DOMAIN-CONTAINING PROTEIN"/>
    <property type="match status" value="1"/>
</dbReference>
<dbReference type="AlphaFoldDB" id="A0A0G4IIT3"/>
<dbReference type="InterPro" id="IPR000477">
    <property type="entry name" value="RT_dom"/>
</dbReference>
<dbReference type="OrthoDB" id="10058907at2759"/>
<sequence length="429" mass="49579">MPKVHKTPTGIRPIIPSHSWYTTTAARRIHEDLFPLIAQFDWIITDRLQFINEIEQTKLKARTLSLATVDVTAMYTNIDIRAGLELIEPLLERGHIPCHKLILDVLQWVLQNNYFVYGDTWYKQVQGAAMGSNVSGVFADLVVAAMEEEAWRKHPHLKPYLYRRYRDDTIIATEKIAKVKALTRHLSSYGTLQFNIEQMGSTVNFLDLTIYKGRRYATLGLLDFKPYTKPTNNKCFNHYTTFKPELTKCSWITGENIRILRGTADRKTFIAEMGKFRKQLRRRGYSSKIIRSKTPYQFTDRAWLMEKTEKISTNFFSVRPHRGANTRWNFLQTNFQHVLDKYNTTLTAARGRSTIDIANSACKRIINGKYSRAGGRPRCNRQSNDVKSVDTPRPHHAADGMTFTERTHRSGREKPGNDNIRRDGTNAIT</sequence>
<evidence type="ECO:0000313" key="4">
    <source>
        <dbReference type="Proteomes" id="UP000039324"/>
    </source>
</evidence>
<protein>
    <recommendedName>
        <fullName evidence="2">Reverse transcriptase domain-containing protein</fullName>
    </recommendedName>
</protein>